<evidence type="ECO:0000259" key="1">
    <source>
        <dbReference type="Pfam" id="PF08878"/>
    </source>
</evidence>
<dbReference type="Proteomes" id="UP000199517">
    <property type="component" value="Unassembled WGS sequence"/>
</dbReference>
<dbReference type="OrthoDB" id="785623at2"/>
<evidence type="ECO:0000313" key="3">
    <source>
        <dbReference type="Proteomes" id="UP000199517"/>
    </source>
</evidence>
<dbReference type="Pfam" id="PF08878">
    <property type="entry name" value="HamA"/>
    <property type="match status" value="1"/>
</dbReference>
<proteinExistence type="predicted"/>
<dbReference type="STRING" id="32040.SAMN04489710_1132"/>
<organism evidence="2 3">
    <name type="scientific">Paracidovorax konjaci</name>
    <dbReference type="NCBI Taxonomy" id="32040"/>
    <lineage>
        <taxon>Bacteria</taxon>
        <taxon>Pseudomonadati</taxon>
        <taxon>Pseudomonadota</taxon>
        <taxon>Betaproteobacteria</taxon>
        <taxon>Burkholderiales</taxon>
        <taxon>Comamonadaceae</taxon>
        <taxon>Paracidovorax</taxon>
    </lineage>
</organism>
<gene>
    <name evidence="2" type="ORF">SAMN04489710_1132</name>
</gene>
<reference evidence="3" key="1">
    <citation type="submission" date="2016-10" db="EMBL/GenBank/DDBJ databases">
        <authorList>
            <person name="Varghese N."/>
            <person name="Submissions S."/>
        </authorList>
    </citation>
    <scope>NUCLEOTIDE SEQUENCE [LARGE SCALE GENOMIC DNA]</scope>
    <source>
        <strain evidence="3">DSM 7481</strain>
    </source>
</reference>
<protein>
    <recommendedName>
        <fullName evidence="1">Anti-bacteriophage protein A/HamA C-terminal domain-containing protein</fullName>
    </recommendedName>
</protein>
<keyword evidence="3" id="KW-1185">Reference proteome</keyword>
<accession>A0A1I1XEZ2</accession>
<sequence length="278" mass="31702">MVPFFSIHCRQLTLQPRLHGVCAGYESGAWRVEQLSRYLMEWLPEFSLSFSERESINDTNLVSQLRKAAQIVYDTDKYDRRGEFGELILHALMREAVGTQSAISKIYFKDSVNNTVKGFDAVHVLSTPNGLELWLGEVKFYKSITRAIADVVPELEAHFQDDYLKKEFVLITNKLDPKWDGTEKVKDLLHRNRSLDEVVTAIVVPVLLTYDSSTVKNFDQASAQYKAALEAELTANHKKFVAKNSVTKVRIELFLFPMASKDDLLAQLNKRLQAAQDL</sequence>
<feature type="domain" description="Anti-bacteriophage protein A/HamA C-terminal" evidence="1">
    <location>
        <begin position="12"/>
        <end position="272"/>
    </location>
</feature>
<name>A0A1I1XEZ2_9BURK</name>
<dbReference type="InterPro" id="IPR014976">
    <property type="entry name" value="AbpA_HamA_C"/>
</dbReference>
<evidence type="ECO:0000313" key="2">
    <source>
        <dbReference type="EMBL" id="SFE05925.1"/>
    </source>
</evidence>
<dbReference type="EMBL" id="FOMQ01000013">
    <property type="protein sequence ID" value="SFE05925.1"/>
    <property type="molecule type" value="Genomic_DNA"/>
</dbReference>
<dbReference type="AlphaFoldDB" id="A0A1I1XEZ2"/>
<dbReference type="RefSeq" id="WP_092955083.1">
    <property type="nucleotide sequence ID" value="NZ_FOMQ01000013.1"/>
</dbReference>